<dbReference type="OMA" id="HEGGMKS"/>
<reference evidence="2 3" key="1">
    <citation type="journal article" date="2010" name="Science">
        <title>Genomic comparison of the ants Camponotus floridanus and Harpegnathos saltator.</title>
        <authorList>
            <person name="Bonasio R."/>
            <person name="Zhang G."/>
            <person name="Ye C."/>
            <person name="Mutti N.S."/>
            <person name="Fang X."/>
            <person name="Qin N."/>
            <person name="Donahue G."/>
            <person name="Yang P."/>
            <person name="Li Q."/>
            <person name="Li C."/>
            <person name="Zhang P."/>
            <person name="Huang Z."/>
            <person name="Berger S.L."/>
            <person name="Reinberg D."/>
            <person name="Wang J."/>
            <person name="Liebig J."/>
        </authorList>
    </citation>
    <scope>NUCLEOTIDE SEQUENCE [LARGE SCALE GENOMIC DNA]</scope>
    <source>
        <strain evidence="2 3">R22 G/1</strain>
    </source>
</reference>
<dbReference type="STRING" id="610380.E2BQS4"/>
<dbReference type="AlphaFoldDB" id="E2BQS4"/>
<evidence type="ECO:0000313" key="3">
    <source>
        <dbReference type="Proteomes" id="UP000008237"/>
    </source>
</evidence>
<evidence type="ECO:0000313" key="2">
    <source>
        <dbReference type="EMBL" id="EFN81949.1"/>
    </source>
</evidence>
<feature type="compositionally biased region" description="Basic and acidic residues" evidence="1">
    <location>
        <begin position="35"/>
        <end position="47"/>
    </location>
</feature>
<sequence length="223" mass="25044">MADDSLRRKTRSASICAPGFSSMEQMLEAMPPSGARERERGERERDSGSGTPDSSTPTRRRRPATRSQSARVSGGNKSIRRRAAAQAAAHHHHHHEGTMKSAHCSSEPRLTENDVSPGIRRRGSRRGQSMHHAHQRKSNAFLDVPDTSSQMPPREDGEDEDSYRLRSFSLTSKDGRHACGFVNPRIRGSVRIQAIRHGDSMHLLPRRSEPKDRSNYEFPYLSI</sequence>
<feature type="compositionally biased region" description="Basic residues" evidence="1">
    <location>
        <begin position="78"/>
        <end position="95"/>
    </location>
</feature>
<organism evidence="3">
    <name type="scientific">Harpegnathos saltator</name>
    <name type="common">Jerdon's jumping ant</name>
    <dbReference type="NCBI Taxonomy" id="610380"/>
    <lineage>
        <taxon>Eukaryota</taxon>
        <taxon>Metazoa</taxon>
        <taxon>Ecdysozoa</taxon>
        <taxon>Arthropoda</taxon>
        <taxon>Hexapoda</taxon>
        <taxon>Insecta</taxon>
        <taxon>Pterygota</taxon>
        <taxon>Neoptera</taxon>
        <taxon>Endopterygota</taxon>
        <taxon>Hymenoptera</taxon>
        <taxon>Apocrita</taxon>
        <taxon>Aculeata</taxon>
        <taxon>Formicoidea</taxon>
        <taxon>Formicidae</taxon>
        <taxon>Ponerinae</taxon>
        <taxon>Ponerini</taxon>
        <taxon>Harpegnathos</taxon>
    </lineage>
</organism>
<accession>E2BQS4</accession>
<gene>
    <name evidence="2" type="ORF">EAI_11655</name>
</gene>
<dbReference type="InParanoid" id="E2BQS4"/>
<keyword evidence="3" id="KW-1185">Reference proteome</keyword>
<feature type="compositionally biased region" description="Low complexity" evidence="1">
    <location>
        <begin position="48"/>
        <end position="57"/>
    </location>
</feature>
<dbReference type="EMBL" id="GL449799">
    <property type="protein sequence ID" value="EFN81949.1"/>
    <property type="molecule type" value="Genomic_DNA"/>
</dbReference>
<dbReference type="OrthoDB" id="5239715at2759"/>
<proteinExistence type="predicted"/>
<dbReference type="Proteomes" id="UP000008237">
    <property type="component" value="Unassembled WGS sequence"/>
</dbReference>
<name>E2BQS4_HARSA</name>
<feature type="region of interest" description="Disordered" evidence="1">
    <location>
        <begin position="1"/>
        <end position="162"/>
    </location>
</feature>
<feature type="compositionally biased region" description="Basic and acidic residues" evidence="1">
    <location>
        <begin position="204"/>
        <end position="215"/>
    </location>
</feature>
<feature type="region of interest" description="Disordered" evidence="1">
    <location>
        <begin position="204"/>
        <end position="223"/>
    </location>
</feature>
<protein>
    <submittedName>
        <fullName evidence="2">Uncharacterized protein</fullName>
    </submittedName>
</protein>
<evidence type="ECO:0000256" key="1">
    <source>
        <dbReference type="SAM" id="MobiDB-lite"/>
    </source>
</evidence>
<feature type="compositionally biased region" description="Basic residues" evidence="1">
    <location>
        <begin position="119"/>
        <end position="137"/>
    </location>
</feature>